<reference evidence="11" key="2">
    <citation type="submission" date="2021-04" db="EMBL/GenBank/DDBJ databases">
        <authorList>
            <person name="Gilroy R."/>
        </authorList>
    </citation>
    <scope>NUCLEOTIDE SEQUENCE</scope>
    <source>
        <strain evidence="11">ChiHjej11B10-19426</strain>
    </source>
</reference>
<dbReference type="PANTHER" id="PTHR33695:SF1">
    <property type="entry name" value="LIPOPROTEIN SIGNAL PEPTIDASE"/>
    <property type="match status" value="1"/>
</dbReference>
<feature type="active site" evidence="9">
    <location>
        <position position="151"/>
    </location>
</feature>
<dbReference type="Pfam" id="PF01252">
    <property type="entry name" value="Peptidase_A8"/>
    <property type="match status" value="1"/>
</dbReference>
<dbReference type="NCBIfam" id="NF011369">
    <property type="entry name" value="PRK14788.1"/>
    <property type="match status" value="1"/>
</dbReference>
<keyword evidence="8 9" id="KW-0472">Membrane</keyword>
<comment type="catalytic activity">
    <reaction evidence="9">
        <text>Release of signal peptides from bacterial membrane prolipoproteins. Hydrolyzes -Xaa-Yaa-Zaa-|-(S,diacylglyceryl)Cys-, in which Xaa is hydrophobic (preferably Leu), and Yaa (Ala or Ser) and Zaa (Gly or Ala) have small, neutral side chains.</text>
        <dbReference type="EC" id="3.4.23.36"/>
    </reaction>
</comment>
<comment type="subcellular location">
    <subcellularLocation>
        <location evidence="9">Cell membrane</location>
        <topology evidence="9">Multi-pass membrane protein</topology>
    </subcellularLocation>
</comment>
<dbReference type="PRINTS" id="PR00781">
    <property type="entry name" value="LIPOSIGPTASE"/>
</dbReference>
<dbReference type="GO" id="GO:0005886">
    <property type="term" value="C:plasma membrane"/>
    <property type="evidence" value="ECO:0007669"/>
    <property type="project" value="UniProtKB-SubCell"/>
</dbReference>
<evidence type="ECO:0000256" key="5">
    <source>
        <dbReference type="ARBA" id="ARBA00022750"/>
    </source>
</evidence>
<comment type="function">
    <text evidence="9">This protein specifically catalyzes the removal of signal peptides from prolipoproteins.</text>
</comment>
<name>A0A9D2ILV2_9BACT</name>
<dbReference type="PANTHER" id="PTHR33695">
    <property type="entry name" value="LIPOPROTEIN SIGNAL PEPTIDASE"/>
    <property type="match status" value="1"/>
</dbReference>
<keyword evidence="11" id="KW-0449">Lipoprotein</keyword>
<dbReference type="EMBL" id="DXCC01000027">
    <property type="protein sequence ID" value="HIZ15689.1"/>
    <property type="molecule type" value="Genomic_DNA"/>
</dbReference>
<keyword evidence="2 9" id="KW-1003">Cell membrane</keyword>
<evidence type="ECO:0000256" key="4">
    <source>
        <dbReference type="ARBA" id="ARBA00022692"/>
    </source>
</evidence>
<comment type="caution">
    <text evidence="11">The sequence shown here is derived from an EMBL/GenBank/DDBJ whole genome shotgun (WGS) entry which is preliminary data.</text>
</comment>
<keyword evidence="5 9" id="KW-0064">Aspartyl protease</keyword>
<evidence type="ECO:0000256" key="6">
    <source>
        <dbReference type="ARBA" id="ARBA00022801"/>
    </source>
</evidence>
<feature type="transmembrane region" description="Helical" evidence="9">
    <location>
        <begin position="174"/>
        <end position="197"/>
    </location>
</feature>
<evidence type="ECO:0000313" key="12">
    <source>
        <dbReference type="Proteomes" id="UP000824014"/>
    </source>
</evidence>
<keyword evidence="3 9" id="KW-0645">Protease</keyword>
<evidence type="ECO:0000256" key="3">
    <source>
        <dbReference type="ARBA" id="ARBA00022670"/>
    </source>
</evidence>
<keyword evidence="6 9" id="KW-0378">Hydrolase</keyword>
<dbReference type="GO" id="GO:0004190">
    <property type="term" value="F:aspartic-type endopeptidase activity"/>
    <property type="evidence" value="ECO:0007669"/>
    <property type="project" value="UniProtKB-UniRule"/>
</dbReference>
<comment type="pathway">
    <text evidence="9">Protein modification; lipoprotein biosynthesis (signal peptide cleavage).</text>
</comment>
<dbReference type="InterPro" id="IPR001872">
    <property type="entry name" value="Peptidase_A8"/>
</dbReference>
<evidence type="ECO:0000256" key="8">
    <source>
        <dbReference type="ARBA" id="ARBA00023136"/>
    </source>
</evidence>
<evidence type="ECO:0000256" key="10">
    <source>
        <dbReference type="RuleBase" id="RU004181"/>
    </source>
</evidence>
<dbReference type="AlphaFoldDB" id="A0A9D2ILV2"/>
<evidence type="ECO:0000313" key="11">
    <source>
        <dbReference type="EMBL" id="HIZ15689.1"/>
    </source>
</evidence>
<dbReference type="GO" id="GO:0006508">
    <property type="term" value="P:proteolysis"/>
    <property type="evidence" value="ECO:0007669"/>
    <property type="project" value="UniProtKB-KW"/>
</dbReference>
<keyword evidence="7 9" id="KW-1133">Transmembrane helix</keyword>
<evidence type="ECO:0000256" key="7">
    <source>
        <dbReference type="ARBA" id="ARBA00022989"/>
    </source>
</evidence>
<evidence type="ECO:0000256" key="9">
    <source>
        <dbReference type="HAMAP-Rule" id="MF_00161"/>
    </source>
</evidence>
<dbReference type="HAMAP" id="MF_00161">
    <property type="entry name" value="LspA"/>
    <property type="match status" value="1"/>
</dbReference>
<feature type="transmembrane region" description="Helical" evidence="9">
    <location>
        <begin position="12"/>
        <end position="29"/>
    </location>
</feature>
<sequence>MIRNLSTDNKVTIFIVLLLLVDQIVKFIVKLNMALYESIPVFGHWFQIDFVENPGAAFGMQLGGEWGKLLLSLIRIAAIVLIAWYTHRLIHRSAPKGVIVGFALILAGAIGNMIDSAFYGLIFSESTPHAVATLFPEGGGYTSFLHGKVVDMLYFPIIESTWPDWMPWVGGRDFIFFSPVFNIADSYITVAVLYLIFFKHKYFMN</sequence>
<protein>
    <recommendedName>
        <fullName evidence="9">Lipoprotein signal peptidase</fullName>
        <ecNumber evidence="9">3.4.23.36</ecNumber>
    </recommendedName>
    <alternativeName>
        <fullName evidence="9">Prolipoprotein signal peptidase</fullName>
    </alternativeName>
    <alternativeName>
        <fullName evidence="9">Signal peptidase II</fullName>
        <shortName evidence="9">SPase II</shortName>
    </alternativeName>
</protein>
<accession>A0A9D2ILV2</accession>
<gene>
    <name evidence="9" type="primary">lspA</name>
    <name evidence="11" type="ORF">H9816_07260</name>
</gene>
<dbReference type="EC" id="3.4.23.36" evidence="9"/>
<evidence type="ECO:0000256" key="2">
    <source>
        <dbReference type="ARBA" id="ARBA00022475"/>
    </source>
</evidence>
<evidence type="ECO:0000256" key="1">
    <source>
        <dbReference type="ARBA" id="ARBA00006139"/>
    </source>
</evidence>
<dbReference type="Proteomes" id="UP000824014">
    <property type="component" value="Unassembled WGS sequence"/>
</dbReference>
<organism evidence="11 12">
    <name type="scientific">Candidatus Tidjanibacter faecipullorum</name>
    <dbReference type="NCBI Taxonomy" id="2838766"/>
    <lineage>
        <taxon>Bacteria</taxon>
        <taxon>Pseudomonadati</taxon>
        <taxon>Bacteroidota</taxon>
        <taxon>Bacteroidia</taxon>
        <taxon>Bacteroidales</taxon>
        <taxon>Rikenellaceae</taxon>
        <taxon>Tidjanibacter</taxon>
    </lineage>
</organism>
<reference evidence="11" key="1">
    <citation type="journal article" date="2021" name="PeerJ">
        <title>Extensive microbial diversity within the chicken gut microbiome revealed by metagenomics and culture.</title>
        <authorList>
            <person name="Gilroy R."/>
            <person name="Ravi A."/>
            <person name="Getino M."/>
            <person name="Pursley I."/>
            <person name="Horton D.L."/>
            <person name="Alikhan N.F."/>
            <person name="Baker D."/>
            <person name="Gharbi K."/>
            <person name="Hall N."/>
            <person name="Watson M."/>
            <person name="Adriaenssens E.M."/>
            <person name="Foster-Nyarko E."/>
            <person name="Jarju S."/>
            <person name="Secka A."/>
            <person name="Antonio M."/>
            <person name="Oren A."/>
            <person name="Chaudhuri R.R."/>
            <person name="La Ragione R."/>
            <person name="Hildebrand F."/>
            <person name="Pallen M.J."/>
        </authorList>
    </citation>
    <scope>NUCLEOTIDE SEQUENCE</scope>
    <source>
        <strain evidence="11">ChiHjej11B10-19426</strain>
    </source>
</reference>
<proteinExistence type="inferred from homology"/>
<feature type="active site" evidence="9">
    <location>
        <position position="185"/>
    </location>
</feature>
<keyword evidence="4 9" id="KW-0812">Transmembrane</keyword>
<feature type="transmembrane region" description="Helical" evidence="9">
    <location>
        <begin position="98"/>
        <end position="122"/>
    </location>
</feature>
<feature type="transmembrane region" description="Helical" evidence="9">
    <location>
        <begin position="69"/>
        <end position="86"/>
    </location>
</feature>
<comment type="similarity">
    <text evidence="1 9 10">Belongs to the peptidase A8 family.</text>
</comment>